<proteinExistence type="predicted"/>
<keyword evidence="2" id="KW-1185">Reference proteome</keyword>
<evidence type="ECO:0000313" key="1">
    <source>
        <dbReference type="EMBL" id="KAI0035536.1"/>
    </source>
</evidence>
<evidence type="ECO:0000313" key="2">
    <source>
        <dbReference type="Proteomes" id="UP000814128"/>
    </source>
</evidence>
<gene>
    <name evidence="1" type="ORF">K488DRAFT_43073</name>
</gene>
<protein>
    <submittedName>
        <fullName evidence="1">Glycosyltransferase family 35 protein</fullName>
    </submittedName>
</protein>
<organism evidence="1 2">
    <name type="scientific">Vararia minispora EC-137</name>
    <dbReference type="NCBI Taxonomy" id="1314806"/>
    <lineage>
        <taxon>Eukaryota</taxon>
        <taxon>Fungi</taxon>
        <taxon>Dikarya</taxon>
        <taxon>Basidiomycota</taxon>
        <taxon>Agaricomycotina</taxon>
        <taxon>Agaricomycetes</taxon>
        <taxon>Russulales</taxon>
        <taxon>Lachnocladiaceae</taxon>
        <taxon>Vararia</taxon>
    </lineage>
</organism>
<dbReference type="Proteomes" id="UP000814128">
    <property type="component" value="Unassembled WGS sequence"/>
</dbReference>
<reference evidence="1" key="2">
    <citation type="journal article" date="2022" name="New Phytol.">
        <title>Evolutionary transition to the ectomycorrhizal habit in the genomes of a hyperdiverse lineage of mushroom-forming fungi.</title>
        <authorList>
            <person name="Looney B."/>
            <person name="Miyauchi S."/>
            <person name="Morin E."/>
            <person name="Drula E."/>
            <person name="Courty P.E."/>
            <person name="Kohler A."/>
            <person name="Kuo A."/>
            <person name="LaButti K."/>
            <person name="Pangilinan J."/>
            <person name="Lipzen A."/>
            <person name="Riley R."/>
            <person name="Andreopoulos W."/>
            <person name="He G."/>
            <person name="Johnson J."/>
            <person name="Nolan M."/>
            <person name="Tritt A."/>
            <person name="Barry K.W."/>
            <person name="Grigoriev I.V."/>
            <person name="Nagy L.G."/>
            <person name="Hibbett D."/>
            <person name="Henrissat B."/>
            <person name="Matheny P.B."/>
            <person name="Labbe J."/>
            <person name="Martin F.M."/>
        </authorList>
    </citation>
    <scope>NUCLEOTIDE SEQUENCE</scope>
    <source>
        <strain evidence="1">EC-137</strain>
    </source>
</reference>
<reference evidence="1" key="1">
    <citation type="submission" date="2021-02" db="EMBL/GenBank/DDBJ databases">
        <authorList>
            <consortium name="DOE Joint Genome Institute"/>
            <person name="Ahrendt S."/>
            <person name="Looney B.P."/>
            <person name="Miyauchi S."/>
            <person name="Morin E."/>
            <person name="Drula E."/>
            <person name="Courty P.E."/>
            <person name="Chicoki N."/>
            <person name="Fauchery L."/>
            <person name="Kohler A."/>
            <person name="Kuo A."/>
            <person name="Labutti K."/>
            <person name="Pangilinan J."/>
            <person name="Lipzen A."/>
            <person name="Riley R."/>
            <person name="Andreopoulos W."/>
            <person name="He G."/>
            <person name="Johnson J."/>
            <person name="Barry K.W."/>
            <person name="Grigoriev I.V."/>
            <person name="Nagy L."/>
            <person name="Hibbett D."/>
            <person name="Henrissat B."/>
            <person name="Matheny P.B."/>
            <person name="Labbe J."/>
            <person name="Martin F."/>
        </authorList>
    </citation>
    <scope>NUCLEOTIDE SEQUENCE</scope>
    <source>
        <strain evidence="1">EC-137</strain>
    </source>
</reference>
<sequence length="875" mass="99464">MSGTINTSTIGRPPSAAQRKARRHVRSLTGDFPEVDDRGEEKWPRGDQKTWTSSMRNVFTETSDVTKSIVNHVQTSLARAPYNLDDFGAYQAAALATRDNLIVNWNETQIHFTRKQPKRAYYLSLEFLMGRTLSNALLNLGIQPQTEQSLSSLGFSIEDVLVQERDAALGNGGLGRLAACYLDSSATQELPVWGYGLRYKYGIFMQLIKEEDGSQLEAPDPWLEHQNPWELPRLDVVYEVRFYGSSERLNDGSGRAVWSGGQEVLAVAYDVMIPGYGTRNTNNLRLWESKPKRGFDLQSFNAGDYEHAVEASNSAAAITSVLYPNDHTTFGKELRLKQQYFWTAASLADMMRRFKNMDKPINEFAEYNAIQLNDTHPTLAIVELMRMLVDEEDVPWSQAWTIVTNTFFFTNHTVLPEALEKWPVPLMQHLLPRHLQIIFDIVRRFFLSVEKKFPGDVARLARMSLIEEGFPQQIRMANLAVVASRKVNGVAELHSELVRKNLFPDFVEFFGKSKFSNVTNGVTPRRWLDQCNPALSQLITDTLKLPRDVWLKDLYKLEGLLQHVDDPKLQKSWAAVKRQNKERLAHFVEQMFGLKVDASAMFDVQIKRLHEYKRQTLNILGVIYRYLLLKNMTPEERKKVNKKVVFFAGKAAPGYYVAKLTIRLIVNVSRVINADPDTNQYLSLFFLPDYSVSLAEVLIPAADISQQISTAGTEASGTSNMKFCLSGGLLLGTVDGANIEIAEEVGEDNVFFFGHLTPDVDKLRYEHTYHPVPVEQKCPELAKVLDAVSSNIFGGNGVYEPLLNTVRQGDYYILTDDFDSYIRAVEMVDEAYQDQTEWIKKSIRTTAKMGKFSSDRAIQDYAQEYWNIESSRVSE</sequence>
<comment type="caution">
    <text evidence="1">The sequence shown here is derived from an EMBL/GenBank/DDBJ whole genome shotgun (WGS) entry which is preliminary data.</text>
</comment>
<dbReference type="EMBL" id="MU273483">
    <property type="protein sequence ID" value="KAI0035536.1"/>
    <property type="molecule type" value="Genomic_DNA"/>
</dbReference>
<name>A0ACB8QVR3_9AGAM</name>
<accession>A0ACB8QVR3</accession>